<feature type="domain" description="Peptidase S1" evidence="5">
    <location>
        <begin position="13"/>
        <end position="204"/>
    </location>
</feature>
<evidence type="ECO:0000256" key="2">
    <source>
        <dbReference type="ARBA" id="ARBA00022801"/>
    </source>
</evidence>
<evidence type="ECO:0000259" key="5">
    <source>
        <dbReference type="PROSITE" id="PS50240"/>
    </source>
</evidence>
<dbReference type="InterPro" id="IPR001314">
    <property type="entry name" value="Peptidase_S1A"/>
</dbReference>
<evidence type="ECO:0000313" key="6">
    <source>
        <dbReference type="EMBL" id="CAI9564230.1"/>
    </source>
</evidence>
<dbReference type="Proteomes" id="UP001162483">
    <property type="component" value="Unassembled WGS sequence"/>
</dbReference>
<dbReference type="InterPro" id="IPR018114">
    <property type="entry name" value="TRYPSIN_HIS"/>
</dbReference>
<evidence type="ECO:0000256" key="1">
    <source>
        <dbReference type="ARBA" id="ARBA00022670"/>
    </source>
</evidence>
<dbReference type="PROSITE" id="PS50240">
    <property type="entry name" value="TRYPSIN_DOM"/>
    <property type="match status" value="1"/>
</dbReference>
<dbReference type="CDD" id="cd00190">
    <property type="entry name" value="Tryp_SPc"/>
    <property type="match status" value="1"/>
</dbReference>
<accession>A0ABN9CVL0</accession>
<dbReference type="Pfam" id="PF00089">
    <property type="entry name" value="Trypsin"/>
    <property type="match status" value="1"/>
</dbReference>
<proteinExistence type="predicted"/>
<keyword evidence="7" id="KW-1185">Reference proteome</keyword>
<dbReference type="PROSITE" id="PS00134">
    <property type="entry name" value="TRYPSIN_HIS"/>
    <property type="match status" value="1"/>
</dbReference>
<protein>
    <recommendedName>
        <fullName evidence="5">Peptidase S1 domain-containing protein</fullName>
    </recommendedName>
</protein>
<dbReference type="InterPro" id="IPR001254">
    <property type="entry name" value="Trypsin_dom"/>
</dbReference>
<dbReference type="SMART" id="SM00020">
    <property type="entry name" value="Tryp_SPc"/>
    <property type="match status" value="1"/>
</dbReference>
<dbReference type="InterPro" id="IPR043504">
    <property type="entry name" value="Peptidase_S1_PA_chymotrypsin"/>
</dbReference>
<dbReference type="Gene3D" id="2.40.10.10">
    <property type="entry name" value="Trypsin-like serine proteases"/>
    <property type="match status" value="2"/>
</dbReference>
<gene>
    <name evidence="6" type="ORF">SPARVUS_LOCUS5869838</name>
</gene>
<dbReference type="PANTHER" id="PTHR24252:SF8">
    <property type="entry name" value="ACROSIN"/>
    <property type="match status" value="1"/>
</dbReference>
<dbReference type="InterPro" id="IPR009003">
    <property type="entry name" value="Peptidase_S1_PA"/>
</dbReference>
<dbReference type="EMBL" id="CATNWA010012867">
    <property type="protein sequence ID" value="CAI9564230.1"/>
    <property type="molecule type" value="Genomic_DNA"/>
</dbReference>
<keyword evidence="4" id="KW-1015">Disulfide bond</keyword>
<evidence type="ECO:0000256" key="4">
    <source>
        <dbReference type="ARBA" id="ARBA00023157"/>
    </source>
</evidence>
<evidence type="ECO:0000313" key="7">
    <source>
        <dbReference type="Proteomes" id="UP001162483"/>
    </source>
</evidence>
<dbReference type="SUPFAM" id="SSF50494">
    <property type="entry name" value="Trypsin-like serine proteases"/>
    <property type="match status" value="1"/>
</dbReference>
<keyword evidence="2" id="KW-0378">Hydrolase</keyword>
<comment type="caution">
    <text evidence="6">The sequence shown here is derived from an EMBL/GenBank/DDBJ whole genome shotgun (WGS) entry which is preliminary data.</text>
</comment>
<keyword evidence="3" id="KW-0720">Serine protease</keyword>
<reference evidence="6" key="1">
    <citation type="submission" date="2023-05" db="EMBL/GenBank/DDBJ databases">
        <authorList>
            <person name="Stuckert A."/>
        </authorList>
    </citation>
    <scope>NUCLEOTIDE SEQUENCE</scope>
</reference>
<sequence length="212" mass="23535">MMDNPFSAAGSRIVGGHDALPGSWPWLVSLQQPLDYEGQDFGHTCGGFLVNQWWVLTAAHCFKGVGSDYLQWRLVLGARQLSDLGPETEVRRIARKIEHKGYNPQTEQNDIALLLLDRAVKHSDYIQPACLPRRDTITEHLTECYIAGWGATSEDSGVPVDILQEAQVHLIDVKKCNSSSWYNGAVGKYNLCAGYERGGIDSCQVWGVIVIF</sequence>
<dbReference type="PRINTS" id="PR00722">
    <property type="entry name" value="CHYMOTRYPSIN"/>
</dbReference>
<keyword evidence="1" id="KW-0645">Protease</keyword>
<dbReference type="PANTHER" id="PTHR24252">
    <property type="entry name" value="ACROSIN-RELATED"/>
    <property type="match status" value="1"/>
</dbReference>
<name>A0ABN9CVL0_9NEOB</name>
<evidence type="ECO:0000256" key="3">
    <source>
        <dbReference type="ARBA" id="ARBA00022825"/>
    </source>
</evidence>
<organism evidence="6 7">
    <name type="scientific">Staurois parvus</name>
    <dbReference type="NCBI Taxonomy" id="386267"/>
    <lineage>
        <taxon>Eukaryota</taxon>
        <taxon>Metazoa</taxon>
        <taxon>Chordata</taxon>
        <taxon>Craniata</taxon>
        <taxon>Vertebrata</taxon>
        <taxon>Euteleostomi</taxon>
        <taxon>Amphibia</taxon>
        <taxon>Batrachia</taxon>
        <taxon>Anura</taxon>
        <taxon>Neobatrachia</taxon>
        <taxon>Ranoidea</taxon>
        <taxon>Ranidae</taxon>
        <taxon>Staurois</taxon>
    </lineage>
</organism>